<dbReference type="AlphaFoldDB" id="A0A4R1PMY7"/>
<protein>
    <submittedName>
        <fullName evidence="11">Dolichol-phosphate mannosyltransferase</fullName>
    </submittedName>
</protein>
<dbReference type="Proteomes" id="UP000295063">
    <property type="component" value="Unassembled WGS sequence"/>
</dbReference>
<keyword evidence="7 8" id="KW-0472">Membrane</keyword>
<feature type="domain" description="Glycosyltransferase 2-like" evidence="9">
    <location>
        <begin position="4"/>
        <end position="170"/>
    </location>
</feature>
<evidence type="ECO:0000259" key="9">
    <source>
        <dbReference type="Pfam" id="PF00535"/>
    </source>
</evidence>
<keyword evidence="5 8" id="KW-0812">Transmembrane</keyword>
<sequence length="377" mass="42721">MHITIVIPTYNERENVCLITTRIRNVLEGKGYSYEILFIDDSSDDTPSVLQELAGRFTEVRYIHRCGIKGLASAVVEGFNQARGDYIIVMDADLQHPPELIPLMITRLQASDVVIPSRFISGGSDGGLNWVRKLISWSARAIGRFSIKRLRSISDCTSGYFGINRAVVEQVKLEPIGWKILMEVLVKGKYSSVHEVPYAFEARDAGQSKMSFNEQVNYIKHIVRLIHYSPEDSRFYLFCMIGTLGVFVNLFILSLFLTIFRFDDLTASIAASIIAMTHNFVWNDNLTWRGHQNPIVWRRALQFPQFALICGFGIGITAFCARLFVALGYNIYAGQFIGILLATFWSFSANNRWTWASSPADKEEICKAKLTVTQERV</sequence>
<evidence type="ECO:0000256" key="1">
    <source>
        <dbReference type="ARBA" id="ARBA00004141"/>
    </source>
</evidence>
<keyword evidence="4 11" id="KW-0808">Transferase</keyword>
<feature type="transmembrane region" description="Helical" evidence="8">
    <location>
        <begin position="235"/>
        <end position="259"/>
    </location>
</feature>
<accession>A0A4R1PMY7</accession>
<comment type="subcellular location">
    <subcellularLocation>
        <location evidence="1">Membrane</location>
        <topology evidence="1">Multi-pass membrane protein</topology>
    </subcellularLocation>
</comment>
<keyword evidence="3 11" id="KW-0328">Glycosyltransferase</keyword>
<dbReference type="GO" id="GO:0004582">
    <property type="term" value="F:dolichyl-phosphate beta-D-mannosyltransferase activity"/>
    <property type="evidence" value="ECO:0007669"/>
    <property type="project" value="InterPro"/>
</dbReference>
<dbReference type="InterPro" id="IPR029044">
    <property type="entry name" value="Nucleotide-diphossugar_trans"/>
</dbReference>
<dbReference type="Pfam" id="PF04138">
    <property type="entry name" value="GtrA_DPMS_TM"/>
    <property type="match status" value="1"/>
</dbReference>
<dbReference type="GO" id="GO:0006506">
    <property type="term" value="P:GPI anchor biosynthetic process"/>
    <property type="evidence" value="ECO:0007669"/>
    <property type="project" value="TreeGrafter"/>
</dbReference>
<evidence type="ECO:0000256" key="8">
    <source>
        <dbReference type="SAM" id="Phobius"/>
    </source>
</evidence>
<evidence type="ECO:0000256" key="2">
    <source>
        <dbReference type="ARBA" id="ARBA00006739"/>
    </source>
</evidence>
<dbReference type="InterPro" id="IPR039528">
    <property type="entry name" value="DPM1-like"/>
</dbReference>
<dbReference type="RefSeq" id="WP_132083277.1">
    <property type="nucleotide sequence ID" value="NZ_DAMAKO010000025.1"/>
</dbReference>
<evidence type="ECO:0000256" key="3">
    <source>
        <dbReference type="ARBA" id="ARBA00022676"/>
    </source>
</evidence>
<evidence type="ECO:0000256" key="7">
    <source>
        <dbReference type="ARBA" id="ARBA00023136"/>
    </source>
</evidence>
<dbReference type="Gene3D" id="3.90.550.10">
    <property type="entry name" value="Spore Coat Polysaccharide Biosynthesis Protein SpsA, Chain A"/>
    <property type="match status" value="1"/>
</dbReference>
<dbReference type="InterPro" id="IPR007267">
    <property type="entry name" value="GtrA_DPMS_TM"/>
</dbReference>
<comment type="caution">
    <text evidence="11">The sequence shown here is derived from an EMBL/GenBank/DDBJ whole genome shotgun (WGS) entry which is preliminary data.</text>
</comment>
<dbReference type="GO" id="GO:0006488">
    <property type="term" value="P:dolichol-linked oligosaccharide biosynthetic process"/>
    <property type="evidence" value="ECO:0007669"/>
    <property type="project" value="TreeGrafter"/>
</dbReference>
<feature type="domain" description="GtrA/DPMS transmembrane" evidence="10">
    <location>
        <begin position="238"/>
        <end position="355"/>
    </location>
</feature>
<dbReference type="GO" id="GO:0000271">
    <property type="term" value="P:polysaccharide biosynthetic process"/>
    <property type="evidence" value="ECO:0007669"/>
    <property type="project" value="InterPro"/>
</dbReference>
<evidence type="ECO:0000256" key="6">
    <source>
        <dbReference type="ARBA" id="ARBA00022989"/>
    </source>
</evidence>
<dbReference type="EMBL" id="SLUI01000020">
    <property type="protein sequence ID" value="TCL32687.1"/>
    <property type="molecule type" value="Genomic_DNA"/>
</dbReference>
<dbReference type="SUPFAM" id="SSF53448">
    <property type="entry name" value="Nucleotide-diphospho-sugar transferases"/>
    <property type="match status" value="1"/>
</dbReference>
<dbReference type="CDD" id="cd06442">
    <property type="entry name" value="DPM1_like"/>
    <property type="match status" value="1"/>
</dbReference>
<keyword evidence="6 8" id="KW-1133">Transmembrane helix</keyword>
<reference evidence="11 12" key="1">
    <citation type="submission" date="2019-03" db="EMBL/GenBank/DDBJ databases">
        <title>Genomic Encyclopedia of Type Strains, Phase IV (KMG-IV): sequencing the most valuable type-strain genomes for metagenomic binning, comparative biology and taxonomic classification.</title>
        <authorList>
            <person name="Goeker M."/>
        </authorList>
    </citation>
    <scope>NUCLEOTIDE SEQUENCE [LARGE SCALE GENOMIC DNA]</scope>
    <source>
        <strain evidence="11 12">DSM 15969</strain>
    </source>
</reference>
<evidence type="ECO:0000313" key="11">
    <source>
        <dbReference type="EMBL" id="TCL32687.1"/>
    </source>
</evidence>
<evidence type="ECO:0000313" key="12">
    <source>
        <dbReference type="Proteomes" id="UP000295063"/>
    </source>
</evidence>
<evidence type="ECO:0000259" key="10">
    <source>
        <dbReference type="Pfam" id="PF04138"/>
    </source>
</evidence>
<proteinExistence type="inferred from homology"/>
<dbReference type="OrthoDB" id="9810303at2"/>
<dbReference type="GO" id="GO:0016020">
    <property type="term" value="C:membrane"/>
    <property type="evidence" value="ECO:0007669"/>
    <property type="project" value="UniProtKB-SubCell"/>
</dbReference>
<dbReference type="Pfam" id="PF00535">
    <property type="entry name" value="Glycos_transf_2"/>
    <property type="match status" value="1"/>
</dbReference>
<evidence type="ECO:0000256" key="4">
    <source>
        <dbReference type="ARBA" id="ARBA00022679"/>
    </source>
</evidence>
<dbReference type="PANTHER" id="PTHR43398">
    <property type="entry name" value="DOLICHOL-PHOSPHATE MANNOSYLTRANSFERASE SUBUNIT 1"/>
    <property type="match status" value="1"/>
</dbReference>
<dbReference type="GO" id="GO:0035269">
    <property type="term" value="P:protein O-linked glycosylation via mannose"/>
    <property type="evidence" value="ECO:0007669"/>
    <property type="project" value="TreeGrafter"/>
</dbReference>
<feature type="transmembrane region" description="Helical" evidence="8">
    <location>
        <begin position="265"/>
        <end position="282"/>
    </location>
</feature>
<name>A0A4R1PMY7_9FIRM</name>
<keyword evidence="12" id="KW-1185">Reference proteome</keyword>
<evidence type="ECO:0000256" key="5">
    <source>
        <dbReference type="ARBA" id="ARBA00022692"/>
    </source>
</evidence>
<gene>
    <name evidence="11" type="ORF">EV210_1206</name>
</gene>
<dbReference type="PANTHER" id="PTHR43398:SF1">
    <property type="entry name" value="DOLICHOL-PHOSPHATE MANNOSYLTRANSFERASE SUBUNIT 1"/>
    <property type="match status" value="1"/>
</dbReference>
<organism evidence="11 12">
    <name type="scientific">Anaerospora hongkongensis</name>
    <dbReference type="NCBI Taxonomy" id="244830"/>
    <lineage>
        <taxon>Bacteria</taxon>
        <taxon>Bacillati</taxon>
        <taxon>Bacillota</taxon>
        <taxon>Negativicutes</taxon>
        <taxon>Selenomonadales</taxon>
        <taxon>Sporomusaceae</taxon>
        <taxon>Anaerospora</taxon>
    </lineage>
</organism>
<feature type="transmembrane region" description="Helical" evidence="8">
    <location>
        <begin position="303"/>
        <end position="325"/>
    </location>
</feature>
<dbReference type="InterPro" id="IPR001173">
    <property type="entry name" value="Glyco_trans_2-like"/>
</dbReference>
<comment type="similarity">
    <text evidence="2">Belongs to the glycosyltransferase 2 family.</text>
</comment>
<feature type="transmembrane region" description="Helical" evidence="8">
    <location>
        <begin position="331"/>
        <end position="349"/>
    </location>
</feature>